<dbReference type="EMBL" id="JACXSS010000001">
    <property type="protein sequence ID" value="MBD9357049.1"/>
    <property type="molecule type" value="Genomic_DNA"/>
</dbReference>
<comment type="caution">
    <text evidence="10">The sequence shown here is derived from an EMBL/GenBank/DDBJ whole genome shotgun (WGS) entry which is preliminary data.</text>
</comment>
<dbReference type="InterPro" id="IPR029044">
    <property type="entry name" value="Nucleotide-diphossugar_trans"/>
</dbReference>
<feature type="transmembrane region" description="Helical" evidence="7">
    <location>
        <begin position="70"/>
        <end position="92"/>
    </location>
</feature>
<evidence type="ECO:0000313" key="11">
    <source>
        <dbReference type="Proteomes" id="UP000652176"/>
    </source>
</evidence>
<keyword evidence="6 7" id="KW-0472">Membrane</keyword>
<dbReference type="Gene3D" id="3.90.550.10">
    <property type="entry name" value="Spore Coat Polysaccharide Biosynthesis Protein SpsA, Chain A"/>
    <property type="match status" value="1"/>
</dbReference>
<evidence type="ECO:0000256" key="3">
    <source>
        <dbReference type="ARBA" id="ARBA00022679"/>
    </source>
</evidence>
<evidence type="ECO:0000256" key="1">
    <source>
        <dbReference type="ARBA" id="ARBA00004141"/>
    </source>
</evidence>
<dbReference type="SUPFAM" id="SSF53448">
    <property type="entry name" value="Nucleotide-diphospho-sugar transferases"/>
    <property type="match status" value="1"/>
</dbReference>
<evidence type="ECO:0000256" key="2">
    <source>
        <dbReference type="ARBA" id="ARBA00022676"/>
    </source>
</evidence>
<protein>
    <submittedName>
        <fullName evidence="10">Glycosyltransferase</fullName>
    </submittedName>
</protein>
<keyword evidence="5 7" id="KW-1133">Transmembrane helix</keyword>
<name>A0ABR9D1Q2_9GAMM</name>
<accession>A0ABR9D1Q2</accession>
<evidence type="ECO:0000256" key="6">
    <source>
        <dbReference type="ARBA" id="ARBA00023136"/>
    </source>
</evidence>
<keyword evidence="11" id="KW-1185">Reference proteome</keyword>
<sequence>MTKLKSHQQRKRVKNKRKIASFDRKKSGLSRVFRVFDIRFVRFLIVGSINTGFSYAVYSFLLFLGVEYKLANFGSLVLGIVFSFNTQGRFVFGNLDNRLFVRFVICWFIIYIFNIFLIGKLIYFGLNAYEAGAVALVPVTLFSFCVQKLIVFRKTKDLADNLTTSNNPHLPRLFMNTNLAIVVPCYNEEEVLPETNRRLLGLMATMQETGLISENSGIYYVDDGSRDRTWELISNYNAKSSSVHGIRLSRNRGHQNALLAGVFNAPGDVVVSIDADLQDDINVIKEMVDGFNEGNEIIYGVRSSRKSDTFFKRFTAQLYYRILKLMGVDLVYNHADYRLMSRRVIDCLKEYNEVNLFLRGIIPQLGFRTATVFYERSERYAGESKYPLSKMLALAADGITSFSVIPLHMITWLGFFVSLGSLAMVVWILIGKFALNSTIPGWASSVLPIYFIGGIQLLSTGILGEYLSKAYMETKRRPRYFIEEII</sequence>
<dbReference type="InterPro" id="IPR007267">
    <property type="entry name" value="GtrA_DPMS_TM"/>
</dbReference>
<dbReference type="InterPro" id="IPR001173">
    <property type="entry name" value="Glyco_trans_2-like"/>
</dbReference>
<feature type="transmembrane region" description="Helical" evidence="7">
    <location>
        <begin position="442"/>
        <end position="467"/>
    </location>
</feature>
<dbReference type="Proteomes" id="UP000652176">
    <property type="component" value="Unassembled WGS sequence"/>
</dbReference>
<evidence type="ECO:0000259" key="9">
    <source>
        <dbReference type="Pfam" id="PF04138"/>
    </source>
</evidence>
<evidence type="ECO:0000256" key="5">
    <source>
        <dbReference type="ARBA" id="ARBA00022989"/>
    </source>
</evidence>
<comment type="subcellular location">
    <subcellularLocation>
        <location evidence="1">Membrane</location>
        <topology evidence="1">Multi-pass membrane protein</topology>
    </subcellularLocation>
</comment>
<keyword evidence="2" id="KW-0328">Glycosyltransferase</keyword>
<keyword evidence="4 7" id="KW-0812">Transmembrane</keyword>
<feature type="transmembrane region" description="Helical" evidence="7">
    <location>
        <begin position="410"/>
        <end position="430"/>
    </location>
</feature>
<dbReference type="Pfam" id="PF00535">
    <property type="entry name" value="Glycos_transf_2"/>
    <property type="match status" value="1"/>
</dbReference>
<feature type="domain" description="GtrA/DPMS transmembrane" evidence="9">
    <location>
        <begin position="42"/>
        <end position="152"/>
    </location>
</feature>
<evidence type="ECO:0000313" key="10">
    <source>
        <dbReference type="EMBL" id="MBD9357049.1"/>
    </source>
</evidence>
<organism evidence="10 11">
    <name type="scientific">Methylomonas albis</name>
    <dbReference type="NCBI Taxonomy" id="1854563"/>
    <lineage>
        <taxon>Bacteria</taxon>
        <taxon>Pseudomonadati</taxon>
        <taxon>Pseudomonadota</taxon>
        <taxon>Gammaproteobacteria</taxon>
        <taxon>Methylococcales</taxon>
        <taxon>Methylococcaceae</taxon>
        <taxon>Methylomonas</taxon>
    </lineage>
</organism>
<evidence type="ECO:0000256" key="7">
    <source>
        <dbReference type="SAM" id="Phobius"/>
    </source>
</evidence>
<feature type="transmembrane region" description="Helical" evidence="7">
    <location>
        <begin position="40"/>
        <end position="64"/>
    </location>
</feature>
<dbReference type="RefSeq" id="WP_192375355.1">
    <property type="nucleotide sequence ID" value="NZ_CAJHIV010000001.1"/>
</dbReference>
<keyword evidence="3" id="KW-0808">Transferase</keyword>
<gene>
    <name evidence="10" type="ORF">IE877_14370</name>
</gene>
<dbReference type="PANTHER" id="PTHR48090:SF1">
    <property type="entry name" value="PROPHAGE BACTOPRENOL GLUCOSYL TRANSFERASE HOMOLOG"/>
    <property type="match status" value="1"/>
</dbReference>
<dbReference type="CDD" id="cd04187">
    <property type="entry name" value="DPM1_like_bac"/>
    <property type="match status" value="1"/>
</dbReference>
<feature type="domain" description="Glycosyltransferase 2-like" evidence="8">
    <location>
        <begin position="181"/>
        <end position="347"/>
    </location>
</feature>
<feature type="transmembrane region" description="Helical" evidence="7">
    <location>
        <begin position="99"/>
        <end position="122"/>
    </location>
</feature>
<dbReference type="Pfam" id="PF04138">
    <property type="entry name" value="GtrA_DPMS_TM"/>
    <property type="match status" value="1"/>
</dbReference>
<proteinExistence type="predicted"/>
<reference evidence="10 11" key="1">
    <citation type="submission" date="2020-09" db="EMBL/GenBank/DDBJ databases">
        <title>Methylomonas albis sp. nov. and Methylomonas fluvii sp. nov.: Two cold-adapted methanotrophs from the River Elbe and an amended description of Methylovulum psychrotolerans strain Eb1.</title>
        <authorList>
            <person name="Bussmann I.K."/>
            <person name="Klings K.-W."/>
            <person name="Warnstedt J."/>
            <person name="Hoppert M."/>
            <person name="Saborowski A."/>
            <person name="Horn F."/>
            <person name="Liebner S."/>
        </authorList>
    </citation>
    <scope>NUCLEOTIDE SEQUENCE [LARGE SCALE GENOMIC DNA]</scope>
    <source>
        <strain evidence="10 11">EbA</strain>
    </source>
</reference>
<evidence type="ECO:0000256" key="4">
    <source>
        <dbReference type="ARBA" id="ARBA00022692"/>
    </source>
</evidence>
<dbReference type="InterPro" id="IPR050256">
    <property type="entry name" value="Glycosyltransferase_2"/>
</dbReference>
<dbReference type="PANTHER" id="PTHR48090">
    <property type="entry name" value="UNDECAPRENYL-PHOSPHATE 4-DEOXY-4-FORMAMIDO-L-ARABINOSE TRANSFERASE-RELATED"/>
    <property type="match status" value="1"/>
</dbReference>
<evidence type="ECO:0000259" key="8">
    <source>
        <dbReference type="Pfam" id="PF00535"/>
    </source>
</evidence>
<feature type="transmembrane region" description="Helical" evidence="7">
    <location>
        <begin position="128"/>
        <end position="146"/>
    </location>
</feature>